<feature type="transmembrane region" description="Helical" evidence="7">
    <location>
        <begin position="132"/>
        <end position="151"/>
    </location>
</feature>
<comment type="subcellular location">
    <subcellularLocation>
        <location evidence="1">Cell membrane</location>
        <topology evidence="1">Multi-pass membrane protein</topology>
    </subcellularLocation>
</comment>
<feature type="transmembrane region" description="Helical" evidence="7">
    <location>
        <begin position="195"/>
        <end position="215"/>
    </location>
</feature>
<proteinExistence type="inferred from homology"/>
<reference evidence="9 10" key="1">
    <citation type="submission" date="2020-02" db="EMBL/GenBank/DDBJ databases">
        <title>Sequencing the genomes of 1000 actinobacteria strains.</title>
        <authorList>
            <person name="Klenk H.-P."/>
        </authorList>
    </citation>
    <scope>NUCLEOTIDE SEQUENCE [LARGE SCALE GENOMIC DNA]</scope>
    <source>
        <strain evidence="9 10">DSM 19609</strain>
    </source>
</reference>
<evidence type="ECO:0000256" key="5">
    <source>
        <dbReference type="ARBA" id="ARBA00022989"/>
    </source>
</evidence>
<dbReference type="InterPro" id="IPR000620">
    <property type="entry name" value="EamA_dom"/>
</dbReference>
<feature type="transmembrane region" description="Helical" evidence="7">
    <location>
        <begin position="163"/>
        <end position="183"/>
    </location>
</feature>
<evidence type="ECO:0000256" key="2">
    <source>
        <dbReference type="ARBA" id="ARBA00007362"/>
    </source>
</evidence>
<feature type="transmembrane region" description="Helical" evidence="7">
    <location>
        <begin position="51"/>
        <end position="73"/>
    </location>
</feature>
<name>A0ABX0SHT7_9ACTN</name>
<dbReference type="InterPro" id="IPR037185">
    <property type="entry name" value="EmrE-like"/>
</dbReference>
<evidence type="ECO:0000256" key="6">
    <source>
        <dbReference type="ARBA" id="ARBA00023136"/>
    </source>
</evidence>
<feature type="transmembrane region" description="Helical" evidence="7">
    <location>
        <begin position="20"/>
        <end position="39"/>
    </location>
</feature>
<evidence type="ECO:0000313" key="10">
    <source>
        <dbReference type="Proteomes" id="UP000749311"/>
    </source>
</evidence>
<dbReference type="EMBL" id="JAAMOZ010000001">
    <property type="protein sequence ID" value="NIH57535.1"/>
    <property type="molecule type" value="Genomic_DNA"/>
</dbReference>
<comment type="caution">
    <text evidence="9">The sequence shown here is derived from an EMBL/GenBank/DDBJ whole genome shotgun (WGS) entry which is preliminary data.</text>
</comment>
<keyword evidence="10" id="KW-1185">Reference proteome</keyword>
<accession>A0ABX0SHT7</accession>
<dbReference type="InterPro" id="IPR051258">
    <property type="entry name" value="Diverse_Substrate_Transporter"/>
</dbReference>
<evidence type="ECO:0000313" key="9">
    <source>
        <dbReference type="EMBL" id="NIH57535.1"/>
    </source>
</evidence>
<dbReference type="SUPFAM" id="SSF103481">
    <property type="entry name" value="Multidrug resistance efflux transporter EmrE"/>
    <property type="match status" value="2"/>
</dbReference>
<dbReference type="Proteomes" id="UP000749311">
    <property type="component" value="Unassembled WGS sequence"/>
</dbReference>
<comment type="similarity">
    <text evidence="2">Belongs to the EamA transporter family.</text>
</comment>
<keyword evidence="5 7" id="KW-1133">Transmembrane helix</keyword>
<keyword evidence="6 7" id="KW-0472">Membrane</keyword>
<feature type="domain" description="EamA" evidence="8">
    <location>
        <begin position="134"/>
        <end position="267"/>
    </location>
</feature>
<gene>
    <name evidence="9" type="ORF">FB473_002180</name>
</gene>
<evidence type="ECO:0000256" key="1">
    <source>
        <dbReference type="ARBA" id="ARBA00004651"/>
    </source>
</evidence>
<keyword evidence="3" id="KW-1003">Cell membrane</keyword>
<organism evidence="9 10">
    <name type="scientific">Brooklawnia cerclae</name>
    <dbReference type="NCBI Taxonomy" id="349934"/>
    <lineage>
        <taxon>Bacteria</taxon>
        <taxon>Bacillati</taxon>
        <taxon>Actinomycetota</taxon>
        <taxon>Actinomycetes</taxon>
        <taxon>Propionibacteriales</taxon>
        <taxon>Propionibacteriaceae</taxon>
        <taxon>Brooklawnia</taxon>
    </lineage>
</organism>
<keyword evidence="4 7" id="KW-0812">Transmembrane</keyword>
<feature type="transmembrane region" description="Helical" evidence="7">
    <location>
        <begin position="222"/>
        <end position="242"/>
    </location>
</feature>
<dbReference type="PANTHER" id="PTHR42920:SF5">
    <property type="entry name" value="EAMA DOMAIN-CONTAINING PROTEIN"/>
    <property type="match status" value="1"/>
</dbReference>
<dbReference type="Pfam" id="PF00892">
    <property type="entry name" value="EamA"/>
    <property type="match status" value="2"/>
</dbReference>
<feature type="domain" description="EamA" evidence="8">
    <location>
        <begin position="3"/>
        <end position="121"/>
    </location>
</feature>
<evidence type="ECO:0000256" key="3">
    <source>
        <dbReference type="ARBA" id="ARBA00022475"/>
    </source>
</evidence>
<feature type="transmembrane region" description="Helical" evidence="7">
    <location>
        <begin position="79"/>
        <end position="99"/>
    </location>
</feature>
<evidence type="ECO:0000256" key="7">
    <source>
        <dbReference type="SAM" id="Phobius"/>
    </source>
</evidence>
<dbReference type="PANTHER" id="PTHR42920">
    <property type="entry name" value="OS03G0707200 PROTEIN-RELATED"/>
    <property type="match status" value="1"/>
</dbReference>
<feature type="transmembrane region" description="Helical" evidence="7">
    <location>
        <begin position="106"/>
        <end position="126"/>
    </location>
</feature>
<sequence length="305" mass="31802">MTMLWGSTFVILKDLLTRIGTSDLLAVRFAIAALVLVAVAGKRVRPTRRLLIDGTIAGLFYSSGQLLQTYGLARTSVSISGFLTGLYVVMTPIIEAMLLRARVSRRVWSAVALATLGLGILTVSPATGTTRFGLGELLTVLSALAYAGHIVWTGRVSTPETSLGLSTVQTVVIAIMCAAAAAPGGIVMPDRAGDWIAIVYLATCCGALAVFLQVWAQSRVDATRAAIVMSFEPIWAAAFAIALGMETFGWRTAAGGAALVAAMIVSSIPRRTPAGAIPPTGELHAVRDARDACRGRPPTSSGSVS</sequence>
<evidence type="ECO:0000256" key="4">
    <source>
        <dbReference type="ARBA" id="ARBA00022692"/>
    </source>
</evidence>
<protein>
    <submittedName>
        <fullName evidence="9">Drug/metabolite transporter (DMT)-like permease</fullName>
    </submittedName>
</protein>
<evidence type="ECO:0000259" key="8">
    <source>
        <dbReference type="Pfam" id="PF00892"/>
    </source>
</evidence>